<name>A0A382WFA4_9ZZZZ</name>
<dbReference type="EMBL" id="UINC01159385">
    <property type="protein sequence ID" value="SVD57442.1"/>
    <property type="molecule type" value="Genomic_DNA"/>
</dbReference>
<sequence length="170" mass="18569">MFNLKYIFALWMGFAVAFAQWSADPGNPQMLGSGIQPQVQATSDGGVYIAWLTDMGGYHVYLQWFNSEGTAQFDDGGMLVSNNDNASWIAVYHLNLAVDSEDNAIITLVDQRTGPWEVYAYKIAIDGTMLWGADGLTLSASGTDNISPRLAVLPDNSVVVTWSKNYSSII</sequence>
<dbReference type="AlphaFoldDB" id="A0A382WFA4"/>
<protein>
    <recommendedName>
        <fullName evidence="2">Bulb-type lectin domain-containing protein</fullName>
    </recommendedName>
</protein>
<gene>
    <name evidence="1" type="ORF">METZ01_LOCUS410296</name>
</gene>
<evidence type="ECO:0008006" key="2">
    <source>
        <dbReference type="Google" id="ProtNLM"/>
    </source>
</evidence>
<evidence type="ECO:0000313" key="1">
    <source>
        <dbReference type="EMBL" id="SVD57442.1"/>
    </source>
</evidence>
<reference evidence="1" key="1">
    <citation type="submission" date="2018-05" db="EMBL/GenBank/DDBJ databases">
        <authorList>
            <person name="Lanie J.A."/>
            <person name="Ng W.-L."/>
            <person name="Kazmierczak K.M."/>
            <person name="Andrzejewski T.M."/>
            <person name="Davidsen T.M."/>
            <person name="Wayne K.J."/>
            <person name="Tettelin H."/>
            <person name="Glass J.I."/>
            <person name="Rusch D."/>
            <person name="Podicherti R."/>
            <person name="Tsui H.-C.T."/>
            <person name="Winkler M.E."/>
        </authorList>
    </citation>
    <scope>NUCLEOTIDE SEQUENCE</scope>
</reference>
<proteinExistence type="predicted"/>
<organism evidence="1">
    <name type="scientific">marine metagenome</name>
    <dbReference type="NCBI Taxonomy" id="408172"/>
    <lineage>
        <taxon>unclassified sequences</taxon>
        <taxon>metagenomes</taxon>
        <taxon>ecological metagenomes</taxon>
    </lineage>
</organism>
<accession>A0A382WFA4</accession>
<feature type="non-terminal residue" evidence="1">
    <location>
        <position position="170"/>
    </location>
</feature>